<evidence type="ECO:0000256" key="3">
    <source>
        <dbReference type="ARBA" id="ARBA00022553"/>
    </source>
</evidence>
<dbReference type="SMART" id="SM00091">
    <property type="entry name" value="PAS"/>
    <property type="match status" value="3"/>
</dbReference>
<reference evidence="9 10" key="1">
    <citation type="submission" date="2023-12" db="EMBL/GenBank/DDBJ databases">
        <title>Novel species of the genus Arcicella isolated from rivers.</title>
        <authorList>
            <person name="Lu H."/>
        </authorList>
    </citation>
    <scope>NUCLEOTIDE SEQUENCE [LARGE SCALE GENOMIC DNA]</scope>
    <source>
        <strain evidence="9 10">KCTC 23307</strain>
    </source>
</reference>
<dbReference type="SUPFAM" id="SSF55874">
    <property type="entry name" value="ATPase domain of HSP90 chaperone/DNA topoisomerase II/histidine kinase"/>
    <property type="match status" value="1"/>
</dbReference>
<dbReference type="EMBL" id="JAYFUM010000006">
    <property type="protein sequence ID" value="MEA5138600.1"/>
    <property type="molecule type" value="Genomic_DNA"/>
</dbReference>
<dbReference type="Pfam" id="PF00512">
    <property type="entry name" value="HisKA"/>
    <property type="match status" value="1"/>
</dbReference>
<dbReference type="InterPro" id="IPR000014">
    <property type="entry name" value="PAS"/>
</dbReference>
<organism evidence="9 10">
    <name type="scientific">Arcicella rigui</name>
    <dbReference type="NCBI Taxonomy" id="797020"/>
    <lineage>
        <taxon>Bacteria</taxon>
        <taxon>Pseudomonadati</taxon>
        <taxon>Bacteroidota</taxon>
        <taxon>Cytophagia</taxon>
        <taxon>Cytophagales</taxon>
        <taxon>Flectobacillaceae</taxon>
        <taxon>Arcicella</taxon>
    </lineage>
</organism>
<dbReference type="InterPro" id="IPR036890">
    <property type="entry name" value="HATPase_C_sf"/>
</dbReference>
<dbReference type="NCBIfam" id="TIGR00229">
    <property type="entry name" value="sensory_box"/>
    <property type="match status" value="2"/>
</dbReference>
<evidence type="ECO:0000256" key="1">
    <source>
        <dbReference type="ARBA" id="ARBA00000085"/>
    </source>
</evidence>
<dbReference type="PROSITE" id="PS50109">
    <property type="entry name" value="HIS_KIN"/>
    <property type="match status" value="1"/>
</dbReference>
<dbReference type="InterPro" id="IPR003594">
    <property type="entry name" value="HATPase_dom"/>
</dbReference>
<dbReference type="InterPro" id="IPR001610">
    <property type="entry name" value="PAC"/>
</dbReference>
<keyword evidence="3" id="KW-0597">Phosphoprotein</keyword>
<keyword evidence="10" id="KW-1185">Reference proteome</keyword>
<dbReference type="InterPro" id="IPR013655">
    <property type="entry name" value="PAS_fold_3"/>
</dbReference>
<dbReference type="PRINTS" id="PR00344">
    <property type="entry name" value="BCTRLSENSOR"/>
</dbReference>
<feature type="domain" description="PAC" evidence="8">
    <location>
        <begin position="1103"/>
        <end position="1154"/>
    </location>
</feature>
<evidence type="ECO:0000256" key="4">
    <source>
        <dbReference type="ARBA" id="ARBA00022679"/>
    </source>
</evidence>
<dbReference type="CDD" id="cd00075">
    <property type="entry name" value="HATPase"/>
    <property type="match status" value="1"/>
</dbReference>
<evidence type="ECO:0000259" key="6">
    <source>
        <dbReference type="PROSITE" id="PS50109"/>
    </source>
</evidence>
<dbReference type="InterPro" id="IPR003661">
    <property type="entry name" value="HisK_dim/P_dom"/>
</dbReference>
<dbReference type="SMART" id="SM00388">
    <property type="entry name" value="HisKA"/>
    <property type="match status" value="1"/>
</dbReference>
<dbReference type="EC" id="2.7.13.3" evidence="2"/>
<keyword evidence="5" id="KW-0418">Kinase</keyword>
<accession>A0ABU5Q6Y2</accession>
<name>A0ABU5Q6Y2_9BACT</name>
<sequence>MSSQYYLKSDLALILKNDDRIFDFIQKYALDGLWFWNVNDRQVDWINPKLIKVLDYQDKEDTQALNLQIARICSDATLASINYSNNQESICSLPFDYYHANGLCTAMNCTLLNIYDSDNKHIGILGANSIVQTEVNTDLEVLVANMTSLIISLDNQGNITYVSPNVKHFCELTPSEVLGKSFYNFIYQESILIEQIYHSVFNQLPIQNFEIKLLKCNNNYFWANINSSINPINQETILVISDITERVNQQDRIIKQNKFILDYERLAKVGGWEINLSTSSVYWSQRTKEIHEVSIDYEPNLTTGINYYKEGKSREIINHVVERAIQYGEDFDVELQIITAKGREIWVRALGKADFSDPENKRIYGVFQDIDKIKKIALENIKVNALLKNLSLQVSGVLHITKTHYNGERSILYVSKNFLKIDGFEDLSPSDKFITFAKCIHPDDHLQVRDKTNQAIEKFTELDYTFRLRLPNGEAKWVQSTASPERTEDGIIWYGYMKDISKAKHIELELLKTKKLLQETNQIAKIGGWERNLSTDEANWSDYTKTLFGINKRFQPTLENLVYFFKEGEHRNAISHALKRCVMKGQSFNIEAEMTNADGEETWVRLIGNADFNDPNNKRIYGSIQDITLIKMIELSRDKANLMLNRLSMQLPGVLYQFEICDNGQTNILYFSSNFFRIEGFENLSAREKSEEFLRIVHPDDLGLVSKNMVKAAKQLTSFEYEYRIRLNKGEERWMHSMANPERTPSSVIFHGYLYDVTDRKQIEQELKLTKEFLQETSRIAKVGGWELDINTQKSIRSEVIRDILELPENTDESYTIAPYIKEGKNRDLSIRVSEECVKTGKSFDIQLEAITAKGKPIWVRAMGNADFSNPLKKRVSGIFQDITELKTLEIEREKAGFLLNKLSEQIPGVLFQHNISPDGKLTITYFSKKFALLMGGGFQEQDSLYDSALTMSRVHPDDIIHLAPLLSTQFEKTENKVLYFRVITPQSGIRWIRSETSNDYRNGNIEWYSYLTDATNEKNLTLEIQRIQKLLEDSSRVARLGGWSMEIKDSSIQWSNIIKEIVGVPHHYDPKLEVAVTFYKEGYSRDLVTKSFRECISNGTPFEIEVQITNTNGEDIWVRVVGNAEKQDDKIVRIFGIFQEINHLKLAQFNKDKLIATEVLLAKEKELNLIKSRYLALTSHEFRTPLAAILGSTELIEMVIDSSNENVLSSKILKHSEQIKSQVERLSNIIKDVLSLEEFGNEKYIKNVGTISVCASLLNLVNSSPYKDKLQFNLPEQDKAILFDQSCLNHIINNLINNAFKYSRHQAKNPELSLVFEEKQCKIMVKDYGIGIPENEQKHIFDTFFRASNTIKTEGTGFGLSVAKELAERLGASISFKSKEGVGSTFTLSIPL</sequence>
<evidence type="ECO:0000313" key="10">
    <source>
        <dbReference type="Proteomes" id="UP001302949"/>
    </source>
</evidence>
<evidence type="ECO:0000259" key="8">
    <source>
        <dbReference type="PROSITE" id="PS50113"/>
    </source>
</evidence>
<evidence type="ECO:0000313" key="9">
    <source>
        <dbReference type="EMBL" id="MEA5138600.1"/>
    </source>
</evidence>
<dbReference type="SUPFAM" id="SSF55785">
    <property type="entry name" value="PYP-like sensor domain (PAS domain)"/>
    <property type="match status" value="8"/>
</dbReference>
<dbReference type="PANTHER" id="PTHR43304">
    <property type="entry name" value="PHYTOCHROME-LIKE PROTEIN CPH1"/>
    <property type="match status" value="1"/>
</dbReference>
<dbReference type="Proteomes" id="UP001302949">
    <property type="component" value="Unassembled WGS sequence"/>
</dbReference>
<dbReference type="InterPro" id="IPR000700">
    <property type="entry name" value="PAS-assoc_C"/>
</dbReference>
<dbReference type="SUPFAM" id="SSF47384">
    <property type="entry name" value="Homodimeric domain of signal transducing histidine kinase"/>
    <property type="match status" value="1"/>
</dbReference>
<dbReference type="RefSeq" id="WP_323295767.1">
    <property type="nucleotide sequence ID" value="NZ_JAYFUM010000006.1"/>
</dbReference>
<feature type="domain" description="PAC" evidence="8">
    <location>
        <begin position="719"/>
        <end position="769"/>
    </location>
</feature>
<comment type="catalytic activity">
    <reaction evidence="1">
        <text>ATP + protein L-histidine = ADP + protein N-phospho-L-histidine.</text>
        <dbReference type="EC" id="2.7.13.3"/>
    </reaction>
</comment>
<feature type="domain" description="Histidine kinase" evidence="6">
    <location>
        <begin position="1178"/>
        <end position="1393"/>
    </location>
</feature>
<dbReference type="Pfam" id="PF02518">
    <property type="entry name" value="HATPase_c"/>
    <property type="match status" value="1"/>
</dbReference>
<gene>
    <name evidence="9" type="ORF">VB248_05640</name>
</gene>
<proteinExistence type="predicted"/>
<keyword evidence="4" id="KW-0808">Transferase</keyword>
<evidence type="ECO:0000259" key="7">
    <source>
        <dbReference type="PROSITE" id="PS50112"/>
    </source>
</evidence>
<protein>
    <recommendedName>
        <fullName evidence="2">histidine kinase</fullName>
        <ecNumber evidence="2">2.7.13.3</ecNumber>
    </recommendedName>
</protein>
<feature type="domain" description="PAS" evidence="7">
    <location>
        <begin position="135"/>
        <end position="190"/>
    </location>
</feature>
<dbReference type="SMART" id="SM00387">
    <property type="entry name" value="HATPase_c"/>
    <property type="match status" value="1"/>
</dbReference>
<dbReference type="SMART" id="SM00086">
    <property type="entry name" value="PAC"/>
    <property type="match status" value="8"/>
</dbReference>
<evidence type="ECO:0000256" key="5">
    <source>
        <dbReference type="ARBA" id="ARBA00022777"/>
    </source>
</evidence>
<dbReference type="PROSITE" id="PS50113">
    <property type="entry name" value="PAC"/>
    <property type="match status" value="3"/>
</dbReference>
<evidence type="ECO:0000256" key="2">
    <source>
        <dbReference type="ARBA" id="ARBA00012438"/>
    </source>
</evidence>
<dbReference type="PROSITE" id="PS50112">
    <property type="entry name" value="PAS"/>
    <property type="match status" value="1"/>
</dbReference>
<dbReference type="PANTHER" id="PTHR43304:SF1">
    <property type="entry name" value="PAC DOMAIN-CONTAINING PROTEIN"/>
    <property type="match status" value="1"/>
</dbReference>
<dbReference type="CDD" id="cd00082">
    <property type="entry name" value="HisKA"/>
    <property type="match status" value="1"/>
</dbReference>
<dbReference type="Pfam" id="PF13426">
    <property type="entry name" value="PAS_9"/>
    <property type="match status" value="3"/>
</dbReference>
<dbReference type="CDD" id="cd00130">
    <property type="entry name" value="PAS"/>
    <property type="match status" value="3"/>
</dbReference>
<dbReference type="Gene3D" id="3.30.450.20">
    <property type="entry name" value="PAS domain"/>
    <property type="match status" value="8"/>
</dbReference>
<dbReference type="Gene3D" id="3.30.565.10">
    <property type="entry name" value="Histidine kinase-like ATPase, C-terminal domain"/>
    <property type="match status" value="1"/>
</dbReference>
<feature type="domain" description="PAC" evidence="8">
    <location>
        <begin position="462"/>
        <end position="512"/>
    </location>
</feature>
<dbReference type="InterPro" id="IPR005467">
    <property type="entry name" value="His_kinase_dom"/>
</dbReference>
<dbReference type="InterPro" id="IPR035965">
    <property type="entry name" value="PAS-like_dom_sf"/>
</dbReference>
<dbReference type="InterPro" id="IPR036097">
    <property type="entry name" value="HisK_dim/P_sf"/>
</dbReference>
<dbReference type="InterPro" id="IPR052162">
    <property type="entry name" value="Sensor_kinase/Photoreceptor"/>
</dbReference>
<dbReference type="Pfam" id="PF08447">
    <property type="entry name" value="PAS_3"/>
    <property type="match status" value="2"/>
</dbReference>
<dbReference type="Gene3D" id="1.10.287.130">
    <property type="match status" value="1"/>
</dbReference>
<dbReference type="InterPro" id="IPR004358">
    <property type="entry name" value="Sig_transdc_His_kin-like_C"/>
</dbReference>
<comment type="caution">
    <text evidence="9">The sequence shown here is derived from an EMBL/GenBank/DDBJ whole genome shotgun (WGS) entry which is preliminary data.</text>
</comment>